<dbReference type="InterPro" id="IPR006311">
    <property type="entry name" value="TAT_signal"/>
</dbReference>
<dbReference type="PANTHER" id="PTHR42928:SF5">
    <property type="entry name" value="BLR1237 PROTEIN"/>
    <property type="match status" value="1"/>
</dbReference>
<evidence type="ECO:0000313" key="4">
    <source>
        <dbReference type="Proteomes" id="UP000715095"/>
    </source>
</evidence>
<evidence type="ECO:0000256" key="2">
    <source>
        <dbReference type="SAM" id="SignalP"/>
    </source>
</evidence>
<comment type="caution">
    <text evidence="3">The sequence shown here is derived from an EMBL/GenBank/DDBJ whole genome shotgun (WGS) entry which is preliminary data.</text>
</comment>
<organism evidence="3 4">
    <name type="scientific">Sutterella massiliensis</name>
    <dbReference type="NCBI Taxonomy" id="1816689"/>
    <lineage>
        <taxon>Bacteria</taxon>
        <taxon>Pseudomonadati</taxon>
        <taxon>Pseudomonadota</taxon>
        <taxon>Betaproteobacteria</taxon>
        <taxon>Burkholderiales</taxon>
        <taxon>Sutterellaceae</taxon>
        <taxon>Sutterella</taxon>
    </lineage>
</organism>
<dbReference type="PROSITE" id="PS51318">
    <property type="entry name" value="TAT"/>
    <property type="match status" value="1"/>
</dbReference>
<sequence length="211" mass="22616">MSSRRALLKSFAAATVLPVVPSLHAAEKPSAFPSGPITVFHPFEPCPYDALSLDFNKALEKQLGVPFNFEYGLMGRAGREVHDGPADGSRIYFAALSPMVLKPNVAPGGKALKPADFKAVCRATLLPIIVIAGKQAPFKTFQEFVAYAKAHPGKVRVSLTNFPSSIHSGMTHFIKNLAKLDVKLITEPTSPLDGTINTLIGEADVLITHTP</sequence>
<dbReference type="Proteomes" id="UP000715095">
    <property type="component" value="Unassembled WGS sequence"/>
</dbReference>
<accession>A0ABS2DUL4</accession>
<evidence type="ECO:0000256" key="1">
    <source>
        <dbReference type="ARBA" id="ARBA00006987"/>
    </source>
</evidence>
<dbReference type="InterPro" id="IPR042100">
    <property type="entry name" value="Bug_dom1"/>
</dbReference>
<name>A0ABS2DUL4_9BURK</name>
<dbReference type="PANTHER" id="PTHR42928">
    <property type="entry name" value="TRICARBOXYLATE-BINDING PROTEIN"/>
    <property type="match status" value="1"/>
</dbReference>
<dbReference type="Gene3D" id="3.40.190.150">
    <property type="entry name" value="Bordetella uptake gene, domain 1"/>
    <property type="match status" value="1"/>
</dbReference>
<dbReference type="EMBL" id="JACJJC010000075">
    <property type="protein sequence ID" value="MBM6705045.1"/>
    <property type="molecule type" value="Genomic_DNA"/>
</dbReference>
<proteinExistence type="inferred from homology"/>
<feature type="chain" id="PRO_5045088131" evidence="2">
    <location>
        <begin position="26"/>
        <end position="211"/>
    </location>
</feature>
<feature type="signal peptide" evidence="2">
    <location>
        <begin position="1"/>
        <end position="25"/>
    </location>
</feature>
<reference evidence="3 4" key="1">
    <citation type="journal article" date="2021" name="Sci. Rep.">
        <title>The distribution of antibiotic resistance genes in chicken gut microbiota commensals.</title>
        <authorList>
            <person name="Juricova H."/>
            <person name="Matiasovicova J."/>
            <person name="Kubasova T."/>
            <person name="Cejkova D."/>
            <person name="Rychlik I."/>
        </authorList>
    </citation>
    <scope>NUCLEOTIDE SEQUENCE [LARGE SCALE GENOMIC DNA]</scope>
    <source>
        <strain evidence="3 4">An829</strain>
    </source>
</reference>
<keyword evidence="4" id="KW-1185">Reference proteome</keyword>
<keyword evidence="2" id="KW-0732">Signal</keyword>
<gene>
    <name evidence="3" type="ORF">H6A60_11265</name>
</gene>
<comment type="similarity">
    <text evidence="1">Belongs to the UPF0065 (bug) family.</text>
</comment>
<protein>
    <submittedName>
        <fullName evidence="3">Tripartite tricarboxylate transporter substrate binding protein</fullName>
    </submittedName>
</protein>
<feature type="non-terminal residue" evidence="3">
    <location>
        <position position="211"/>
    </location>
</feature>
<dbReference type="InterPro" id="IPR005064">
    <property type="entry name" value="BUG"/>
</dbReference>
<evidence type="ECO:0000313" key="3">
    <source>
        <dbReference type="EMBL" id="MBM6705045.1"/>
    </source>
</evidence>
<dbReference type="Gene3D" id="3.40.190.10">
    <property type="entry name" value="Periplasmic binding protein-like II"/>
    <property type="match status" value="1"/>
</dbReference>
<dbReference type="RefSeq" id="WP_205104677.1">
    <property type="nucleotide sequence ID" value="NZ_JACJJC010000075.1"/>
</dbReference>